<keyword evidence="3" id="KW-0328">Glycosyltransferase</keyword>
<feature type="domain" description="Phosphoribosyltransferase" evidence="2">
    <location>
        <begin position="16"/>
        <end position="61"/>
    </location>
</feature>
<proteinExistence type="inferred from homology"/>
<comment type="similarity">
    <text evidence="1">Belongs to the ComF/GntX family.</text>
</comment>
<evidence type="ECO:0000313" key="4">
    <source>
        <dbReference type="Proteomes" id="UP000011834"/>
    </source>
</evidence>
<evidence type="ECO:0000313" key="3">
    <source>
        <dbReference type="EMBL" id="AGG29396.1"/>
    </source>
</evidence>
<dbReference type="PANTHER" id="PTHR47505">
    <property type="entry name" value="DNA UTILIZATION PROTEIN YHGH"/>
    <property type="match status" value="1"/>
</dbReference>
<accession>J7SJV5</accession>
<evidence type="ECO:0000256" key="1">
    <source>
        <dbReference type="ARBA" id="ARBA00008007"/>
    </source>
</evidence>
<reference evidence="3 4" key="1">
    <citation type="journal article" date="2012" name="BMC Genomics">
        <title>Whole-genome sequencing and identification of Morganella morganii KT pathogenicity-related genes.</title>
        <authorList>
            <person name="Chen Y.T."/>
            <person name="Peng H.L."/>
            <person name="Shia W.C."/>
            <person name="Hsu F.R."/>
            <person name="Ken C.F."/>
            <person name="Tsao Y.M."/>
            <person name="Chen C.H."/>
            <person name="Liu C.E."/>
            <person name="Hsieh M.F."/>
            <person name="Chen H.C."/>
            <person name="Tang C.Y."/>
            <person name="Ku T.H."/>
        </authorList>
    </citation>
    <scope>NUCLEOTIDE SEQUENCE [LARGE SCALE GENOMIC DNA]</scope>
    <source>
        <strain evidence="3 4">KT</strain>
    </source>
</reference>
<dbReference type="Proteomes" id="UP000011834">
    <property type="component" value="Chromosome"/>
</dbReference>
<dbReference type="KEGG" id="mmk:MU9_350"/>
<dbReference type="GO" id="GO:0016757">
    <property type="term" value="F:glycosyltransferase activity"/>
    <property type="evidence" value="ECO:0007669"/>
    <property type="project" value="UniProtKB-KW"/>
</dbReference>
<keyword evidence="4" id="KW-1185">Reference proteome</keyword>
<dbReference type="CDD" id="cd06223">
    <property type="entry name" value="PRTases_typeI"/>
    <property type="match status" value="1"/>
</dbReference>
<dbReference type="InterPro" id="IPR029057">
    <property type="entry name" value="PRTase-like"/>
</dbReference>
<dbReference type="PANTHER" id="PTHR47505:SF1">
    <property type="entry name" value="DNA UTILIZATION PROTEIN YHGH"/>
    <property type="match status" value="1"/>
</dbReference>
<dbReference type="Pfam" id="PF00156">
    <property type="entry name" value="Pribosyltran"/>
    <property type="match status" value="1"/>
</dbReference>
<gene>
    <name evidence="3" type="ORF">MU9_350</name>
</gene>
<dbReference type="InterPro" id="IPR051910">
    <property type="entry name" value="ComF/GntX_DNA_util-trans"/>
</dbReference>
<protein>
    <submittedName>
        <fullName evidence="3">Phosphoribosyltransferase domain protein</fullName>
    </submittedName>
</protein>
<dbReference type="AlphaFoldDB" id="J7SJV5"/>
<dbReference type="SUPFAM" id="SSF53271">
    <property type="entry name" value="PRTase-like"/>
    <property type="match status" value="1"/>
</dbReference>
<keyword evidence="3" id="KW-0808">Transferase</keyword>
<evidence type="ECO:0000259" key="2">
    <source>
        <dbReference type="Pfam" id="PF00156"/>
    </source>
</evidence>
<dbReference type="EMBL" id="CP004345">
    <property type="protein sequence ID" value="AGG29396.1"/>
    <property type="molecule type" value="Genomic_DNA"/>
</dbReference>
<dbReference type="eggNOG" id="COG1040">
    <property type="taxonomic scope" value="Bacteria"/>
</dbReference>
<organism evidence="3 4">
    <name type="scientific">Morganella morganii subsp. morganii KT</name>
    <dbReference type="NCBI Taxonomy" id="1124991"/>
    <lineage>
        <taxon>Bacteria</taxon>
        <taxon>Pseudomonadati</taxon>
        <taxon>Pseudomonadota</taxon>
        <taxon>Gammaproteobacteria</taxon>
        <taxon>Enterobacterales</taxon>
        <taxon>Morganellaceae</taxon>
        <taxon>Morganella</taxon>
    </lineage>
</organism>
<dbReference type="InterPro" id="IPR000836">
    <property type="entry name" value="PRTase_dom"/>
</dbReference>
<sequence>MLSRTQRLTNLSSAFAVTRNVRGLHIALTDDVITTGATMTALSELLIRAGAAAVRVWCLCRTL</sequence>
<dbReference type="Gene3D" id="3.40.50.2020">
    <property type="match status" value="1"/>
</dbReference>
<dbReference type="HOGENOM" id="CLU_054549_5_2_6"/>
<name>J7SJV5_MORMO</name>